<accession>A0A3N2QW81</accession>
<gene>
    <name evidence="1" type="ORF">EAT49_14420</name>
</gene>
<dbReference type="EMBL" id="RDRB01000007">
    <property type="protein sequence ID" value="ROT99410.1"/>
    <property type="molecule type" value="Genomic_DNA"/>
</dbReference>
<dbReference type="OrthoDB" id="7863575at2"/>
<keyword evidence="2" id="KW-1185">Reference proteome</keyword>
<evidence type="ECO:0008006" key="3">
    <source>
        <dbReference type="Google" id="ProtNLM"/>
    </source>
</evidence>
<evidence type="ECO:0000313" key="2">
    <source>
        <dbReference type="Proteomes" id="UP000268016"/>
    </source>
</evidence>
<reference evidence="1 2" key="1">
    <citation type="submission" date="2018-10" db="EMBL/GenBank/DDBJ databases">
        <title>Histidinibacterium lentulum gen. nov., sp. nov., a marine bacterium from the culture broth of Picochlorum sp. 122.</title>
        <authorList>
            <person name="Wang G."/>
        </authorList>
    </citation>
    <scope>NUCLEOTIDE SEQUENCE [LARGE SCALE GENOMIC DNA]</scope>
    <source>
        <strain evidence="1 2">B17</strain>
    </source>
</reference>
<evidence type="ECO:0000313" key="1">
    <source>
        <dbReference type="EMBL" id="ROT99410.1"/>
    </source>
</evidence>
<sequence length="141" mass="15285">MLGSILTLVTLTEARAGDDPWTLIAGVEYREVIEGNDWRVEKTLPPPLVEAAKAPFTVSGYYVPIEAQAYVTNFLLVPDPENCPFCGSSGIGILLEVFASDPMPDLPEGTEMTLTGTLEIVDDPFTYQAVKLVDARPVPKS</sequence>
<dbReference type="Gene3D" id="2.40.50.870">
    <property type="entry name" value="Protein of unknown function (DUF3299)"/>
    <property type="match status" value="1"/>
</dbReference>
<comment type="caution">
    <text evidence="1">The sequence shown here is derived from an EMBL/GenBank/DDBJ whole genome shotgun (WGS) entry which is preliminary data.</text>
</comment>
<dbReference type="AlphaFoldDB" id="A0A3N2QW81"/>
<organism evidence="1 2">
    <name type="scientific">Histidinibacterium lentulum</name>
    <dbReference type="NCBI Taxonomy" id="2480588"/>
    <lineage>
        <taxon>Bacteria</taxon>
        <taxon>Pseudomonadati</taxon>
        <taxon>Pseudomonadota</taxon>
        <taxon>Alphaproteobacteria</taxon>
        <taxon>Rhodobacterales</taxon>
        <taxon>Paracoccaceae</taxon>
        <taxon>Histidinibacterium</taxon>
    </lineage>
</organism>
<dbReference type="RefSeq" id="WP_123643005.1">
    <property type="nucleotide sequence ID" value="NZ_ML119087.1"/>
</dbReference>
<name>A0A3N2QW81_9RHOB</name>
<protein>
    <recommendedName>
        <fullName evidence="3">DUF3299 domain-containing protein</fullName>
    </recommendedName>
</protein>
<dbReference type="Proteomes" id="UP000268016">
    <property type="component" value="Unassembled WGS sequence"/>
</dbReference>
<proteinExistence type="predicted"/>